<dbReference type="GO" id="GO:0034472">
    <property type="term" value="P:snRNA 3'-end processing"/>
    <property type="evidence" value="ECO:0007669"/>
    <property type="project" value="TreeGrafter"/>
</dbReference>
<accession>A0AAW1XQI4</accession>
<evidence type="ECO:0000313" key="2">
    <source>
        <dbReference type="Proteomes" id="UP001457282"/>
    </source>
</evidence>
<dbReference type="EMBL" id="JBEDUW010000003">
    <property type="protein sequence ID" value="KAK9939027.1"/>
    <property type="molecule type" value="Genomic_DNA"/>
</dbReference>
<name>A0AAW1XQI4_RUBAR</name>
<reference evidence="1 2" key="1">
    <citation type="journal article" date="2023" name="G3 (Bethesda)">
        <title>A chromosome-length genome assembly and annotation of blackberry (Rubus argutus, cv. 'Hillquist').</title>
        <authorList>
            <person name="Bruna T."/>
            <person name="Aryal R."/>
            <person name="Dudchenko O."/>
            <person name="Sargent D.J."/>
            <person name="Mead D."/>
            <person name="Buti M."/>
            <person name="Cavallini A."/>
            <person name="Hytonen T."/>
            <person name="Andres J."/>
            <person name="Pham M."/>
            <person name="Weisz D."/>
            <person name="Mascagni F."/>
            <person name="Usai G."/>
            <person name="Natali L."/>
            <person name="Bassil N."/>
            <person name="Fernandez G.E."/>
            <person name="Lomsadze A."/>
            <person name="Armour M."/>
            <person name="Olukolu B."/>
            <person name="Poorten T."/>
            <person name="Britton C."/>
            <person name="Davik J."/>
            <person name="Ashrafi H."/>
            <person name="Aiden E.L."/>
            <person name="Borodovsky M."/>
            <person name="Worthington M."/>
        </authorList>
    </citation>
    <scope>NUCLEOTIDE SEQUENCE [LARGE SCALE GENOMIC DNA]</scope>
    <source>
        <strain evidence="1">PI 553951</strain>
    </source>
</reference>
<sequence>MLTENNSWPAYRVGTYAACQGAGRTATFILVQLVRKVYSDSCYCWLKSLVQYAYGELKHELLLLPKQGLETPKFPLILSGNDLGEIDQHAAHNIKDYRKQLAAAYNSLCFSLETLKVDVTRSHAFYFQRWFLSLRAKLLGAVVDILDILKNIIDD</sequence>
<proteinExistence type="predicted"/>
<dbReference type="InterPro" id="IPR033060">
    <property type="entry name" value="INTS7"/>
</dbReference>
<dbReference type="PANTHER" id="PTHR13322:SF2">
    <property type="entry name" value="INTEGRATOR COMPLEX SUBUNIT 7"/>
    <property type="match status" value="1"/>
</dbReference>
<dbReference type="Proteomes" id="UP001457282">
    <property type="component" value="Unassembled WGS sequence"/>
</dbReference>
<protein>
    <submittedName>
        <fullName evidence="1">Uncharacterized protein</fullName>
    </submittedName>
</protein>
<gene>
    <name evidence="1" type="ORF">M0R45_015736</name>
</gene>
<dbReference type="PANTHER" id="PTHR13322">
    <property type="entry name" value="C1ORF73 PROTEIN"/>
    <property type="match status" value="1"/>
</dbReference>
<comment type="caution">
    <text evidence="1">The sequence shown here is derived from an EMBL/GenBank/DDBJ whole genome shotgun (WGS) entry which is preliminary data.</text>
</comment>
<dbReference type="GO" id="GO:0032039">
    <property type="term" value="C:integrator complex"/>
    <property type="evidence" value="ECO:0007669"/>
    <property type="project" value="InterPro"/>
</dbReference>
<evidence type="ECO:0000313" key="1">
    <source>
        <dbReference type="EMBL" id="KAK9939027.1"/>
    </source>
</evidence>
<keyword evidence="2" id="KW-1185">Reference proteome</keyword>
<dbReference type="AlphaFoldDB" id="A0AAW1XQI4"/>
<organism evidence="1 2">
    <name type="scientific">Rubus argutus</name>
    <name type="common">Southern blackberry</name>
    <dbReference type="NCBI Taxonomy" id="59490"/>
    <lineage>
        <taxon>Eukaryota</taxon>
        <taxon>Viridiplantae</taxon>
        <taxon>Streptophyta</taxon>
        <taxon>Embryophyta</taxon>
        <taxon>Tracheophyta</taxon>
        <taxon>Spermatophyta</taxon>
        <taxon>Magnoliopsida</taxon>
        <taxon>eudicotyledons</taxon>
        <taxon>Gunneridae</taxon>
        <taxon>Pentapetalae</taxon>
        <taxon>rosids</taxon>
        <taxon>fabids</taxon>
        <taxon>Rosales</taxon>
        <taxon>Rosaceae</taxon>
        <taxon>Rosoideae</taxon>
        <taxon>Rosoideae incertae sedis</taxon>
        <taxon>Rubus</taxon>
    </lineage>
</organism>